<dbReference type="Gramene" id="Psat05G0189000-T1">
    <property type="protein sequence ID" value="KAI5404904.1"/>
    <property type="gene ID" value="KIW84_051890"/>
</dbReference>
<proteinExistence type="predicted"/>
<dbReference type="GO" id="GO:0030244">
    <property type="term" value="P:cellulose biosynthetic process"/>
    <property type="evidence" value="ECO:0007669"/>
    <property type="project" value="InterPro"/>
</dbReference>
<keyword evidence="2" id="KW-0328">Glycosyltransferase</keyword>
<evidence type="ECO:0000256" key="1">
    <source>
        <dbReference type="ARBA" id="ARBA00004308"/>
    </source>
</evidence>
<evidence type="ECO:0000259" key="9">
    <source>
        <dbReference type="Pfam" id="PF11961"/>
    </source>
</evidence>
<keyword evidence="11" id="KW-1185">Reference proteome</keyword>
<dbReference type="Proteomes" id="UP001058974">
    <property type="component" value="Chromosome 5"/>
</dbReference>
<gene>
    <name evidence="10" type="ORF">KIW84_051890</name>
</gene>
<evidence type="ECO:0000256" key="4">
    <source>
        <dbReference type="ARBA" id="ARBA00022692"/>
    </source>
</evidence>
<keyword evidence="7" id="KW-0961">Cell wall biogenesis/degradation</keyword>
<dbReference type="Pfam" id="PF11961">
    <property type="entry name" value="DUF3475"/>
    <property type="match status" value="1"/>
</dbReference>
<keyword evidence="3" id="KW-0808">Transferase</keyword>
<evidence type="ECO:0000256" key="3">
    <source>
        <dbReference type="ARBA" id="ARBA00022679"/>
    </source>
</evidence>
<sequence length="201" mass="23277">MVVADSWFQSLWKTNSEKAVANLRDEVSNSVHIKKLVSDDGNFIVRLIMAYVDESVTRPAKKCSDARFEDFEKAFDRFITRGFCLLRKWIKKLAFYVSDDGCSRLTFYALQEATRFAASWVPVCKKPCTTDYKDLPEFKQDWLKMKEEYEQLGSRIENATQKSVPCQLMGEFEVFPQAQSSFPFGLIAEKCVWDAWIRVSA</sequence>
<evidence type="ECO:0000313" key="11">
    <source>
        <dbReference type="Proteomes" id="UP001058974"/>
    </source>
</evidence>
<organism evidence="10 11">
    <name type="scientific">Pisum sativum</name>
    <name type="common">Garden pea</name>
    <name type="synonym">Lathyrus oleraceus</name>
    <dbReference type="NCBI Taxonomy" id="3888"/>
    <lineage>
        <taxon>Eukaryota</taxon>
        <taxon>Viridiplantae</taxon>
        <taxon>Streptophyta</taxon>
        <taxon>Embryophyta</taxon>
        <taxon>Tracheophyta</taxon>
        <taxon>Spermatophyta</taxon>
        <taxon>Magnoliopsida</taxon>
        <taxon>eudicotyledons</taxon>
        <taxon>Gunneridae</taxon>
        <taxon>Pentapetalae</taxon>
        <taxon>rosids</taxon>
        <taxon>fabids</taxon>
        <taxon>Fabales</taxon>
        <taxon>Fabaceae</taxon>
        <taxon>Papilionoideae</taxon>
        <taxon>50 kb inversion clade</taxon>
        <taxon>NPAAA clade</taxon>
        <taxon>Hologalegina</taxon>
        <taxon>IRL clade</taxon>
        <taxon>Fabeae</taxon>
        <taxon>Lathyrus</taxon>
    </lineage>
</organism>
<evidence type="ECO:0000256" key="6">
    <source>
        <dbReference type="ARBA" id="ARBA00023136"/>
    </source>
</evidence>
<keyword evidence="5" id="KW-1133">Transmembrane helix</keyword>
<comment type="caution">
    <text evidence="10">The sequence shown here is derived from an EMBL/GenBank/DDBJ whole genome shotgun (WGS) entry which is preliminary data.</text>
</comment>
<dbReference type="GO" id="GO:0012505">
    <property type="term" value="C:endomembrane system"/>
    <property type="evidence" value="ECO:0007669"/>
    <property type="project" value="UniProtKB-SubCell"/>
</dbReference>
<evidence type="ECO:0000256" key="8">
    <source>
        <dbReference type="PIRSR" id="PIRSR605150-2"/>
    </source>
</evidence>
<evidence type="ECO:0000313" key="10">
    <source>
        <dbReference type="EMBL" id="KAI5404904.1"/>
    </source>
</evidence>
<accession>A0A9D5AEC2</accession>
<feature type="binding site" evidence="8">
    <location>
        <position position="100"/>
    </location>
    <ligand>
        <name>UDP-alpha-D-glucose</name>
        <dbReference type="ChEBI" id="CHEBI:58885"/>
    </ligand>
</feature>
<dbReference type="InterPro" id="IPR005150">
    <property type="entry name" value="Cellulose_synth"/>
</dbReference>
<protein>
    <recommendedName>
        <fullName evidence="9">DUF3475 domain-containing protein</fullName>
    </recommendedName>
</protein>
<evidence type="ECO:0000256" key="5">
    <source>
        <dbReference type="ARBA" id="ARBA00022989"/>
    </source>
</evidence>
<dbReference type="EMBL" id="JAMSHJ010000005">
    <property type="protein sequence ID" value="KAI5404904.1"/>
    <property type="molecule type" value="Genomic_DNA"/>
</dbReference>
<comment type="subcellular location">
    <subcellularLocation>
        <location evidence="1">Endomembrane system</location>
    </subcellularLocation>
</comment>
<name>A0A9D5AEC2_PEA</name>
<feature type="domain" description="DUF3475" evidence="9">
    <location>
        <begin position="10"/>
        <end position="50"/>
    </location>
</feature>
<evidence type="ECO:0000256" key="2">
    <source>
        <dbReference type="ARBA" id="ARBA00022676"/>
    </source>
</evidence>
<dbReference type="AlphaFoldDB" id="A0A9D5AEC2"/>
<keyword evidence="6" id="KW-0472">Membrane</keyword>
<dbReference type="InterPro" id="IPR021864">
    <property type="entry name" value="DUF3475"/>
</dbReference>
<dbReference type="PANTHER" id="PTHR13301">
    <property type="entry name" value="X-BOX TRANSCRIPTION FACTOR-RELATED"/>
    <property type="match status" value="1"/>
</dbReference>
<dbReference type="GO" id="GO:0016760">
    <property type="term" value="F:cellulose synthase (UDP-forming) activity"/>
    <property type="evidence" value="ECO:0007669"/>
    <property type="project" value="InterPro"/>
</dbReference>
<reference evidence="10 11" key="1">
    <citation type="journal article" date="2022" name="Nat. Genet.">
        <title>Improved pea reference genome and pan-genome highlight genomic features and evolutionary characteristics.</title>
        <authorList>
            <person name="Yang T."/>
            <person name="Liu R."/>
            <person name="Luo Y."/>
            <person name="Hu S."/>
            <person name="Wang D."/>
            <person name="Wang C."/>
            <person name="Pandey M.K."/>
            <person name="Ge S."/>
            <person name="Xu Q."/>
            <person name="Li N."/>
            <person name="Li G."/>
            <person name="Huang Y."/>
            <person name="Saxena R.K."/>
            <person name="Ji Y."/>
            <person name="Li M."/>
            <person name="Yan X."/>
            <person name="He Y."/>
            <person name="Liu Y."/>
            <person name="Wang X."/>
            <person name="Xiang C."/>
            <person name="Varshney R.K."/>
            <person name="Ding H."/>
            <person name="Gao S."/>
            <person name="Zong X."/>
        </authorList>
    </citation>
    <scope>NUCLEOTIDE SEQUENCE [LARGE SCALE GENOMIC DNA]</scope>
    <source>
        <strain evidence="10 11">cv. Zhongwan 6</strain>
    </source>
</reference>
<keyword evidence="4" id="KW-0812">Transmembrane</keyword>
<dbReference type="GO" id="GO:0071555">
    <property type="term" value="P:cell wall organization"/>
    <property type="evidence" value="ECO:0007669"/>
    <property type="project" value="UniProtKB-KW"/>
</dbReference>
<dbReference type="Pfam" id="PF03552">
    <property type="entry name" value="Cellulose_synt"/>
    <property type="match status" value="1"/>
</dbReference>
<dbReference type="GO" id="GO:0016020">
    <property type="term" value="C:membrane"/>
    <property type="evidence" value="ECO:0007669"/>
    <property type="project" value="InterPro"/>
</dbReference>
<dbReference type="GO" id="GO:0045927">
    <property type="term" value="P:positive regulation of growth"/>
    <property type="evidence" value="ECO:0007669"/>
    <property type="project" value="InterPro"/>
</dbReference>
<evidence type="ECO:0000256" key="7">
    <source>
        <dbReference type="ARBA" id="ARBA00023316"/>
    </source>
</evidence>